<accession>A0A7W9KC56</accession>
<reference evidence="1 2" key="1">
    <citation type="submission" date="2020-08" db="EMBL/GenBank/DDBJ databases">
        <title>Sequencing the genomes of 1000 actinobacteria strains.</title>
        <authorList>
            <person name="Klenk H.-P."/>
        </authorList>
    </citation>
    <scope>NUCLEOTIDE SEQUENCE [LARGE SCALE GENOMIC DNA]</scope>
    <source>
        <strain evidence="1 2">DSM 43851</strain>
    </source>
</reference>
<dbReference type="AlphaFoldDB" id="A0A7W9KC56"/>
<evidence type="ECO:0008006" key="3">
    <source>
        <dbReference type="Google" id="ProtNLM"/>
    </source>
</evidence>
<dbReference type="EMBL" id="JACHIR010000001">
    <property type="protein sequence ID" value="MBB5889903.1"/>
    <property type="molecule type" value="Genomic_DNA"/>
</dbReference>
<sequence>MTAPALRPQALAVRDIYSFLRDLGLDCDVNPCAAALGVLAAERAANLSVVEGFLRELGVTAALADLLDIPEPSVRITCAVHDTVLSGGPDDLAEVATAYHNAHPLRLDEAVHVAFWPHVDGGHLVFTKFNHMVVDLSDVVALLPQLRAYLRGEPVKRPGHRYRGHAAALARYADLPAADLDEVQRELGDLPTPGTPGVPTISRCSERWLEMRSGISFDDLLAAVTATALRVLGGGLVLQYPFSRWDFARIGGYFVEIRPLVVRGDRAGEYTAEHFARTRQRLEGLGRYTMSDLTTFATAFSRGRMPRLVVSDTTFMRPEPRHWTWVRVRSERAFEDLKFLADRSFPGPPLMRLQYKSRFLGDDAAQDILTELEQRIGVSRATA</sequence>
<protein>
    <recommendedName>
        <fullName evidence="3">Condensation domain-containing protein</fullName>
    </recommendedName>
</protein>
<evidence type="ECO:0000313" key="1">
    <source>
        <dbReference type="EMBL" id="MBB5889903.1"/>
    </source>
</evidence>
<organism evidence="1 2">
    <name type="scientific">Kutzneria kofuensis</name>
    <dbReference type="NCBI Taxonomy" id="103725"/>
    <lineage>
        <taxon>Bacteria</taxon>
        <taxon>Bacillati</taxon>
        <taxon>Actinomycetota</taxon>
        <taxon>Actinomycetes</taxon>
        <taxon>Pseudonocardiales</taxon>
        <taxon>Pseudonocardiaceae</taxon>
        <taxon>Kutzneria</taxon>
    </lineage>
</organism>
<comment type="caution">
    <text evidence="1">The sequence shown here is derived from an EMBL/GenBank/DDBJ whole genome shotgun (WGS) entry which is preliminary data.</text>
</comment>
<evidence type="ECO:0000313" key="2">
    <source>
        <dbReference type="Proteomes" id="UP000585638"/>
    </source>
</evidence>
<gene>
    <name evidence="1" type="ORF">BJ998_001099</name>
</gene>
<dbReference type="RefSeq" id="WP_184859036.1">
    <property type="nucleotide sequence ID" value="NZ_BAAAWY010000008.1"/>
</dbReference>
<keyword evidence="2" id="KW-1185">Reference proteome</keyword>
<dbReference type="Proteomes" id="UP000585638">
    <property type="component" value="Unassembled WGS sequence"/>
</dbReference>
<proteinExistence type="predicted"/>
<name>A0A7W9KC56_9PSEU</name>